<dbReference type="Gene3D" id="3.30.450.40">
    <property type="match status" value="1"/>
</dbReference>
<keyword evidence="4" id="KW-1185">Reference proteome</keyword>
<evidence type="ECO:0000313" key="4">
    <source>
        <dbReference type="Proteomes" id="UP000578449"/>
    </source>
</evidence>
<evidence type="ECO:0000259" key="2">
    <source>
        <dbReference type="SMART" id="SM00331"/>
    </source>
</evidence>
<dbReference type="AlphaFoldDB" id="A0A840NU78"/>
<dbReference type="GO" id="GO:0016791">
    <property type="term" value="F:phosphatase activity"/>
    <property type="evidence" value="ECO:0007669"/>
    <property type="project" value="TreeGrafter"/>
</dbReference>
<dbReference type="EMBL" id="JACHGN010000001">
    <property type="protein sequence ID" value="MBB5130369.1"/>
    <property type="molecule type" value="Genomic_DNA"/>
</dbReference>
<comment type="caution">
    <text evidence="3">The sequence shown here is derived from an EMBL/GenBank/DDBJ whole genome shotgun (WGS) entry which is preliminary data.</text>
</comment>
<dbReference type="PANTHER" id="PTHR43156">
    <property type="entry name" value="STAGE II SPORULATION PROTEIN E-RELATED"/>
    <property type="match status" value="1"/>
</dbReference>
<reference evidence="3 4" key="1">
    <citation type="submission" date="2020-08" db="EMBL/GenBank/DDBJ databases">
        <title>Genomic Encyclopedia of Type Strains, Phase IV (KMG-IV): sequencing the most valuable type-strain genomes for metagenomic binning, comparative biology and taxonomic classification.</title>
        <authorList>
            <person name="Goeker M."/>
        </authorList>
    </citation>
    <scope>NUCLEOTIDE SEQUENCE [LARGE SCALE GENOMIC DNA]</scope>
    <source>
        <strain evidence="3 4">DSM 45615</strain>
    </source>
</reference>
<proteinExistence type="predicted"/>
<sequence length="426" mass="44489">MAGAQAERNRIDFLVEIGFRLSAALNVRRCAYAAARLATTYLAEVAAVALGPDERHRVRWVRTVAGRDDAEEGEVAGRAAVAVPGLGESPGDLPGSARRLKPDEVPEWLLPPALAAGRQVLVVTLSGPAAPCGALFLVRHGPDDDPDAEPLARALAERAGAAICAARLYEEQCAINDALAADLLPSPLPEFEGVDLAGSLRASQQAGRLGGDFYDVHLPPAGGAPEPTLAVLGDVCGKGVQAAALAGRVRHSLRALLLLERRPERLADLLNRTLLDSPTPYSHVTLVLAALSRAPDGHVRLGLAVAGHPPPLILRRDRSVEEVSSTGCMLGVLPDIGVRTVPADLAPGEVCLLYSDGVTEAFGGPAGHEMYGDDRLKTALASCAGMPAAAVVARLEQLGSEWLAGGEHDDRALLAIRCPLPSAPWT</sequence>
<dbReference type="PANTHER" id="PTHR43156:SF2">
    <property type="entry name" value="STAGE II SPORULATION PROTEIN E"/>
    <property type="match status" value="1"/>
</dbReference>
<evidence type="ECO:0000256" key="1">
    <source>
        <dbReference type="ARBA" id="ARBA00022801"/>
    </source>
</evidence>
<name>A0A840NU78_9ACTN</name>
<keyword evidence="1" id="KW-0378">Hydrolase</keyword>
<dbReference type="InterPro" id="IPR036457">
    <property type="entry name" value="PPM-type-like_dom_sf"/>
</dbReference>
<dbReference type="Pfam" id="PF07228">
    <property type="entry name" value="SpoIIE"/>
    <property type="match status" value="1"/>
</dbReference>
<dbReference type="InterPro" id="IPR052016">
    <property type="entry name" value="Bact_Sigma-Reg"/>
</dbReference>
<evidence type="ECO:0000313" key="3">
    <source>
        <dbReference type="EMBL" id="MBB5130369.1"/>
    </source>
</evidence>
<organism evidence="3 4">
    <name type="scientific">Thermocatellispora tengchongensis</name>
    <dbReference type="NCBI Taxonomy" id="1073253"/>
    <lineage>
        <taxon>Bacteria</taxon>
        <taxon>Bacillati</taxon>
        <taxon>Actinomycetota</taxon>
        <taxon>Actinomycetes</taxon>
        <taxon>Streptosporangiales</taxon>
        <taxon>Streptosporangiaceae</taxon>
        <taxon>Thermocatellispora</taxon>
    </lineage>
</organism>
<dbReference type="SUPFAM" id="SSF81606">
    <property type="entry name" value="PP2C-like"/>
    <property type="match status" value="1"/>
</dbReference>
<gene>
    <name evidence="3" type="ORF">HNP84_000057</name>
</gene>
<dbReference type="Proteomes" id="UP000578449">
    <property type="component" value="Unassembled WGS sequence"/>
</dbReference>
<dbReference type="InterPro" id="IPR001932">
    <property type="entry name" value="PPM-type_phosphatase-like_dom"/>
</dbReference>
<dbReference type="InterPro" id="IPR029016">
    <property type="entry name" value="GAF-like_dom_sf"/>
</dbReference>
<protein>
    <recommendedName>
        <fullName evidence="2">PPM-type phosphatase domain-containing protein</fullName>
    </recommendedName>
</protein>
<dbReference type="SMART" id="SM00331">
    <property type="entry name" value="PP2C_SIG"/>
    <property type="match status" value="1"/>
</dbReference>
<feature type="domain" description="PPM-type phosphatase" evidence="2">
    <location>
        <begin position="191"/>
        <end position="418"/>
    </location>
</feature>
<dbReference type="Gene3D" id="3.60.40.10">
    <property type="entry name" value="PPM-type phosphatase domain"/>
    <property type="match status" value="1"/>
</dbReference>
<accession>A0A840NU78</accession>
<dbReference type="RefSeq" id="WP_185047275.1">
    <property type="nucleotide sequence ID" value="NZ_BAABIX010000051.1"/>
</dbReference>